<dbReference type="OrthoDB" id="25353at2"/>
<dbReference type="PROSITE" id="PS51318">
    <property type="entry name" value="TAT"/>
    <property type="match status" value="1"/>
</dbReference>
<gene>
    <name evidence="5" type="ORF">SBA1_710031</name>
</gene>
<dbReference type="Gene3D" id="3.50.50.60">
    <property type="entry name" value="FAD/NAD(P)-binding domain"/>
    <property type="match status" value="1"/>
</dbReference>
<reference evidence="6" key="1">
    <citation type="submission" date="2018-02" db="EMBL/GenBank/DDBJ databases">
        <authorList>
            <person name="Hausmann B."/>
        </authorList>
    </citation>
    <scope>NUCLEOTIDE SEQUENCE [LARGE SCALE GENOMIC DNA]</scope>
    <source>
        <strain evidence="6">Peat soil MAG SbA1</strain>
    </source>
</reference>
<name>A0A2U3L5I9_9BACT</name>
<dbReference type="InterPro" id="IPR001613">
    <property type="entry name" value="Flavin_amine_oxidase"/>
</dbReference>
<dbReference type="EMBL" id="OMOD01000168">
    <property type="protein sequence ID" value="SPF47120.1"/>
    <property type="molecule type" value="Genomic_DNA"/>
</dbReference>
<dbReference type="InterPro" id="IPR002937">
    <property type="entry name" value="Amino_oxidase"/>
</dbReference>
<dbReference type="GO" id="GO:0016491">
    <property type="term" value="F:oxidoreductase activity"/>
    <property type="evidence" value="ECO:0007669"/>
    <property type="project" value="UniProtKB-KW"/>
</dbReference>
<feature type="binding site" evidence="3">
    <location>
        <position position="79"/>
    </location>
    <ligand>
        <name>FAD</name>
        <dbReference type="ChEBI" id="CHEBI:57692"/>
    </ligand>
</feature>
<keyword evidence="2" id="KW-0560">Oxidoreductase</keyword>
<evidence type="ECO:0000256" key="1">
    <source>
        <dbReference type="ARBA" id="ARBA00001974"/>
    </source>
</evidence>
<accession>A0A2U3L5I9</accession>
<dbReference type="InterPro" id="IPR036188">
    <property type="entry name" value="FAD/NAD-bd_sf"/>
</dbReference>
<organism evidence="5 6">
    <name type="scientific">Candidatus Sulfotelmatobacter kueseliae</name>
    <dbReference type="NCBI Taxonomy" id="2042962"/>
    <lineage>
        <taxon>Bacteria</taxon>
        <taxon>Pseudomonadati</taxon>
        <taxon>Acidobacteriota</taxon>
        <taxon>Terriglobia</taxon>
        <taxon>Terriglobales</taxon>
        <taxon>Candidatus Korobacteraceae</taxon>
        <taxon>Candidatus Sulfotelmatobacter</taxon>
    </lineage>
</organism>
<evidence type="ECO:0000259" key="4">
    <source>
        <dbReference type="Pfam" id="PF01593"/>
    </source>
</evidence>
<protein>
    <submittedName>
        <fullName evidence="5">Amine oxidase</fullName>
    </submittedName>
</protein>
<evidence type="ECO:0000313" key="6">
    <source>
        <dbReference type="Proteomes" id="UP000238701"/>
    </source>
</evidence>
<dbReference type="InterPro" id="IPR050464">
    <property type="entry name" value="Zeta_carotene_desat/Oxidored"/>
</dbReference>
<evidence type="ECO:0000313" key="5">
    <source>
        <dbReference type="EMBL" id="SPF47120.1"/>
    </source>
</evidence>
<dbReference type="PANTHER" id="PTHR42923">
    <property type="entry name" value="PROTOPORPHYRINOGEN OXIDASE"/>
    <property type="match status" value="1"/>
</dbReference>
<evidence type="ECO:0000256" key="3">
    <source>
        <dbReference type="PIRSR" id="PIRSR601613-1"/>
    </source>
</evidence>
<dbReference type="InterPro" id="IPR006311">
    <property type="entry name" value="TAT_signal"/>
</dbReference>
<sequence>MSANRRDFIKFVVAGAVTAGCPLDLSLVAAQTGEASDNHAANVDGEDNRICHQVRDGKIFSRPPALAKHDVVIVGGGMSGLAAAHHLQHRDVLLLEKEPHWGGNAYAMEYEGSAYATGSAFIWSDSEAFTFAREIGLDPLPVNCPDGSIIRGEFVPDTWGDGLNKLPYPPIARESFKKFKKEMLSIDVEKRATELYNLPFSSFTKLYAPEIKQWWDTFGPSNWGATTDETAAALAISEFQDVVGQSYSDPRYTWPGGLGAITKKLAEILQPALGDRMQTGATTVAVVPGKEDVQVTYMSGAELKTVSARAVIMATPKFITRRIVEGLPDRQSRAMQQIRYAPYCVVNLIFDKPVFNKGYDTWCPGNTFTDFIVADWVVRKKSGYKQKYNILSCYTPMKEENRGSLLTESGARKIAANVLRDFQKLTPETNVDPVEVHIYRRGHPMYMSTPGLYTEVQPLVRQPMDRVFFANTDSQGPESTTNEAIVAARRAVRQAEARLAGTPAGKQTAMVG</sequence>
<feature type="binding site" evidence="3">
    <location>
        <position position="394"/>
    </location>
    <ligand>
        <name>substrate</name>
    </ligand>
</feature>
<comment type="cofactor">
    <cofactor evidence="1">
        <name>FAD</name>
        <dbReference type="ChEBI" id="CHEBI:57692"/>
    </cofactor>
</comment>
<dbReference type="PRINTS" id="PR00757">
    <property type="entry name" value="AMINEOXDASEF"/>
</dbReference>
<feature type="domain" description="Amine oxidase" evidence="4">
    <location>
        <begin position="78"/>
        <end position="494"/>
    </location>
</feature>
<dbReference type="Proteomes" id="UP000238701">
    <property type="component" value="Unassembled WGS sequence"/>
</dbReference>
<dbReference type="SUPFAM" id="SSF51905">
    <property type="entry name" value="FAD/NAD(P)-binding domain"/>
    <property type="match status" value="1"/>
</dbReference>
<proteinExistence type="predicted"/>
<evidence type="ECO:0000256" key="2">
    <source>
        <dbReference type="ARBA" id="ARBA00023002"/>
    </source>
</evidence>
<dbReference type="AlphaFoldDB" id="A0A2U3L5I9"/>
<dbReference type="PROSITE" id="PS51257">
    <property type="entry name" value="PROKAR_LIPOPROTEIN"/>
    <property type="match status" value="1"/>
</dbReference>
<dbReference type="Pfam" id="PF01593">
    <property type="entry name" value="Amino_oxidase"/>
    <property type="match status" value="1"/>
</dbReference>